<protein>
    <recommendedName>
        <fullName evidence="3">Chromo domain-containing protein</fullName>
    </recommendedName>
</protein>
<proteinExistence type="predicted"/>
<organism evidence="1 2">
    <name type="scientific">Exophiala bonariae</name>
    <dbReference type="NCBI Taxonomy" id="1690606"/>
    <lineage>
        <taxon>Eukaryota</taxon>
        <taxon>Fungi</taxon>
        <taxon>Dikarya</taxon>
        <taxon>Ascomycota</taxon>
        <taxon>Pezizomycotina</taxon>
        <taxon>Eurotiomycetes</taxon>
        <taxon>Chaetothyriomycetidae</taxon>
        <taxon>Chaetothyriales</taxon>
        <taxon>Herpotrichiellaceae</taxon>
        <taxon>Exophiala</taxon>
    </lineage>
</organism>
<evidence type="ECO:0000313" key="1">
    <source>
        <dbReference type="EMBL" id="KAK5065428.1"/>
    </source>
</evidence>
<reference evidence="1 2" key="1">
    <citation type="submission" date="2023-08" db="EMBL/GenBank/DDBJ databases">
        <title>Black Yeasts Isolated from many extreme environments.</title>
        <authorList>
            <person name="Coleine C."/>
            <person name="Stajich J.E."/>
            <person name="Selbmann L."/>
        </authorList>
    </citation>
    <scope>NUCLEOTIDE SEQUENCE [LARGE SCALE GENOMIC DNA]</scope>
    <source>
        <strain evidence="1 2">CCFEE 5792</strain>
    </source>
</reference>
<dbReference type="Proteomes" id="UP001358417">
    <property type="component" value="Unassembled WGS sequence"/>
</dbReference>
<dbReference type="EMBL" id="JAVRRD010000001">
    <property type="protein sequence ID" value="KAK5065428.1"/>
    <property type="molecule type" value="Genomic_DNA"/>
</dbReference>
<gene>
    <name evidence="1" type="ORF">LTR84_001266</name>
</gene>
<evidence type="ECO:0008006" key="3">
    <source>
        <dbReference type="Google" id="ProtNLM"/>
    </source>
</evidence>
<keyword evidence="2" id="KW-1185">Reference proteome</keyword>
<dbReference type="GeneID" id="89969488"/>
<dbReference type="RefSeq" id="XP_064712752.1">
    <property type="nucleotide sequence ID" value="XM_064844892.1"/>
</dbReference>
<sequence length="182" mass="20954">MKGEEERPGSAMSVLMTPSVNLEDVGSPSDGLWDVNIAYEQRFCYSHGECEYLLGTEDRWMSSTDFEIPDAEVILEKMLQKHKDDPSAFEPHTRRCQAECQGSLLAHVHRVIQSRKDDDLKLYHIEWKACWTPESMIGDKTWIGESLKANKNVSCRHSARVENGFKTRKRNFESMMVVINIE</sequence>
<name>A0AAV9NTD5_9EURO</name>
<comment type="caution">
    <text evidence="1">The sequence shown here is derived from an EMBL/GenBank/DDBJ whole genome shotgun (WGS) entry which is preliminary data.</text>
</comment>
<accession>A0AAV9NTD5</accession>
<evidence type="ECO:0000313" key="2">
    <source>
        <dbReference type="Proteomes" id="UP001358417"/>
    </source>
</evidence>
<dbReference type="AlphaFoldDB" id="A0AAV9NTD5"/>